<dbReference type="SUPFAM" id="SSF46785">
    <property type="entry name" value="Winged helix' DNA-binding domain"/>
    <property type="match status" value="1"/>
</dbReference>
<evidence type="ECO:0000313" key="3">
    <source>
        <dbReference type="Proteomes" id="UP000261052"/>
    </source>
</evidence>
<dbReference type="EMBL" id="QSQP01000001">
    <property type="protein sequence ID" value="RGK45673.1"/>
    <property type="molecule type" value="Genomic_DNA"/>
</dbReference>
<reference evidence="2 3" key="1">
    <citation type="submission" date="2018-08" db="EMBL/GenBank/DDBJ databases">
        <title>A genome reference for cultivated species of the human gut microbiota.</title>
        <authorList>
            <person name="Zou Y."/>
            <person name="Xue W."/>
            <person name="Luo G."/>
        </authorList>
    </citation>
    <scope>NUCLEOTIDE SEQUENCE [LARGE SCALE GENOMIC DNA]</scope>
    <source>
        <strain evidence="2 3">TF11-15AC</strain>
    </source>
</reference>
<dbReference type="Proteomes" id="UP000261052">
    <property type="component" value="Unassembled WGS sequence"/>
</dbReference>
<name>A0A3E4M7K1_9FIRM</name>
<comment type="caution">
    <text evidence="2">The sequence shown here is derived from an EMBL/GenBank/DDBJ whole genome shotgun (WGS) entry which is preliminary data.</text>
</comment>
<proteinExistence type="predicted"/>
<dbReference type="Pfam" id="PF01726">
    <property type="entry name" value="LexA_DNA_bind"/>
    <property type="match status" value="1"/>
</dbReference>
<accession>A0A3E4M7K1</accession>
<dbReference type="AlphaFoldDB" id="A0A3E4M7K1"/>
<dbReference type="InterPro" id="IPR036388">
    <property type="entry name" value="WH-like_DNA-bd_sf"/>
</dbReference>
<dbReference type="InterPro" id="IPR006199">
    <property type="entry name" value="LexA_DNA-bd_dom"/>
</dbReference>
<dbReference type="RefSeq" id="WP_117684575.1">
    <property type="nucleotide sequence ID" value="NZ_QSQP01000001.1"/>
</dbReference>
<evidence type="ECO:0000313" key="2">
    <source>
        <dbReference type="EMBL" id="RGK45673.1"/>
    </source>
</evidence>
<protein>
    <submittedName>
        <fullName evidence="2">Winged helix-turn-helix transcriptional regulator</fullName>
    </submittedName>
</protein>
<sequence length="85" mass="9756">MRSAKEYKAIREEIYRFIGAYITKHVYAPSNKEIAEAVGISGTTVHRHLIDMIDEGILETDAEPGTQRAIRIRNTQVVKRRKKSE</sequence>
<dbReference type="Gene3D" id="1.10.10.10">
    <property type="entry name" value="Winged helix-like DNA-binding domain superfamily/Winged helix DNA-binding domain"/>
    <property type="match status" value="1"/>
</dbReference>
<evidence type="ECO:0000259" key="1">
    <source>
        <dbReference type="Pfam" id="PF01726"/>
    </source>
</evidence>
<dbReference type="InterPro" id="IPR036390">
    <property type="entry name" value="WH_DNA-bd_sf"/>
</dbReference>
<feature type="domain" description="LexA repressor DNA-binding" evidence="1">
    <location>
        <begin position="12"/>
        <end position="68"/>
    </location>
</feature>
<organism evidence="2 3">
    <name type="scientific">Agathobacter rectalis</name>
    <dbReference type="NCBI Taxonomy" id="39491"/>
    <lineage>
        <taxon>Bacteria</taxon>
        <taxon>Bacillati</taxon>
        <taxon>Bacillota</taxon>
        <taxon>Clostridia</taxon>
        <taxon>Lachnospirales</taxon>
        <taxon>Lachnospiraceae</taxon>
        <taxon>Agathobacter</taxon>
    </lineage>
</organism>
<dbReference type="GO" id="GO:0004252">
    <property type="term" value="F:serine-type endopeptidase activity"/>
    <property type="evidence" value="ECO:0007669"/>
    <property type="project" value="InterPro"/>
</dbReference>
<dbReference type="GO" id="GO:0006508">
    <property type="term" value="P:proteolysis"/>
    <property type="evidence" value="ECO:0007669"/>
    <property type="project" value="InterPro"/>
</dbReference>
<gene>
    <name evidence="2" type="ORF">DXD13_00920</name>
</gene>